<dbReference type="PROSITE" id="PS51257">
    <property type="entry name" value="PROKAR_LIPOPROTEIN"/>
    <property type="match status" value="1"/>
</dbReference>
<dbReference type="SUPFAM" id="SSF89392">
    <property type="entry name" value="Prokaryotic lipoproteins and lipoprotein localization factors"/>
    <property type="match status" value="1"/>
</dbReference>
<name>A0A2G6E3V2_9BACT</name>
<protein>
    <recommendedName>
        <fullName evidence="3">DUF4292 domain-containing protein</fullName>
    </recommendedName>
</protein>
<evidence type="ECO:0008006" key="3">
    <source>
        <dbReference type="Google" id="ProtNLM"/>
    </source>
</evidence>
<dbReference type="EMBL" id="PDPS01000031">
    <property type="protein sequence ID" value="PID56730.1"/>
    <property type="molecule type" value="Genomic_DNA"/>
</dbReference>
<comment type="caution">
    <text evidence="1">The sequence shown here is derived from an EMBL/GenBank/DDBJ whole genome shotgun (WGS) entry which is preliminary data.</text>
</comment>
<dbReference type="Gene3D" id="2.50.20.10">
    <property type="entry name" value="Lipoprotein localisation LolA/LolB/LppX"/>
    <property type="match status" value="1"/>
</dbReference>
<evidence type="ECO:0000313" key="1">
    <source>
        <dbReference type="EMBL" id="PID56730.1"/>
    </source>
</evidence>
<evidence type="ECO:0000313" key="2">
    <source>
        <dbReference type="Proteomes" id="UP000229740"/>
    </source>
</evidence>
<dbReference type="AlphaFoldDB" id="A0A2G6E3V2"/>
<organism evidence="1 2">
    <name type="scientific">candidate division KSB3 bacterium</name>
    <dbReference type="NCBI Taxonomy" id="2044937"/>
    <lineage>
        <taxon>Bacteria</taxon>
        <taxon>candidate division KSB3</taxon>
    </lineage>
</organism>
<accession>A0A2G6E3V2</accession>
<dbReference type="InterPro" id="IPR029046">
    <property type="entry name" value="LolA/LolB/LppX"/>
</dbReference>
<gene>
    <name evidence="1" type="ORF">CSB45_09805</name>
</gene>
<reference evidence="1 2" key="1">
    <citation type="submission" date="2017-10" db="EMBL/GenBank/DDBJ databases">
        <title>Novel microbial diversity and functional potential in the marine mammal oral microbiome.</title>
        <authorList>
            <person name="Dudek N.K."/>
            <person name="Sun C.L."/>
            <person name="Burstein D."/>
            <person name="Kantor R.S."/>
            <person name="Aliaga Goltsman D.S."/>
            <person name="Bik E.M."/>
            <person name="Thomas B.C."/>
            <person name="Banfield J.F."/>
            <person name="Relman D.A."/>
        </authorList>
    </citation>
    <scope>NUCLEOTIDE SEQUENCE [LARGE SCALE GENOMIC DNA]</scope>
    <source>
        <strain evidence="1">DOLZORAL124_49_17</strain>
    </source>
</reference>
<sequence>MRTDPLKKISRAFGLAAMALGVLLLAGCPSKIPPLIQQFPEDPELNAEKVSGIIDQRAASFQSLQGLGKVHIKNWEEQYKFSEVFAFSTPSKFRLETLGFLDQPVVFFISDGSMLSLFSKKHNTLYRGVASQKNLFQLSGINLSVEDMLLVFSGNPPRLPNINSEWGLPLPDRNQFYLERISLPRNTLQRIVFNTQTHTISGIREYMLSNGELTLNIVFDNYRALEGAYPIPEIIQIERPFDNVRVDIRYSDWQVNHAIDEQDLFSFPPPPQAKLHILDALESDIEPLDPFDEFRVKGEKE</sequence>
<proteinExistence type="predicted"/>
<dbReference type="Proteomes" id="UP000229740">
    <property type="component" value="Unassembled WGS sequence"/>
</dbReference>